<dbReference type="InterPro" id="IPR001507">
    <property type="entry name" value="ZP_dom"/>
</dbReference>
<evidence type="ECO:0000313" key="3">
    <source>
        <dbReference type="EMBL" id="CBY22610.1"/>
    </source>
</evidence>
<accession>E4WZL4</accession>
<sequence>MEISLSEDLIPKNSAGFNAWESKKDPKLYAECRPYIYENRWHLKTDLPNCGIKMSKVLEQDATLIQFMFDVQSLIKDAFGVDIPSRISAKCRYNSEVALDDVIASKLEVDYQMKLTGNSVTKYGSMRSNFAIQTFEDTSFQNPMDDETTVHIGKEIFLEVEWLPAQRIGQLHFAIDSCGVTFEGHEIMMPLVADNCYSRLFDARILSNQLEKKKARFSYRLFSIVNSRRNSATMHFKLKLCNKKDLSCLTSLQTEDCPETNVFDFSIDGN</sequence>
<dbReference type="Gene3D" id="2.60.40.4100">
    <property type="entry name" value="Zona pellucida, ZP-C domain"/>
    <property type="match status" value="1"/>
</dbReference>
<dbReference type="InParanoid" id="E4WZL4"/>
<dbReference type="Proteomes" id="UP000001307">
    <property type="component" value="Unassembled WGS sequence"/>
</dbReference>
<keyword evidence="4" id="KW-1185">Reference proteome</keyword>
<dbReference type="AlphaFoldDB" id="E4WZL4"/>
<gene>
    <name evidence="3" type="ORF">GSOID_T00013378001</name>
</gene>
<dbReference type="Pfam" id="PF00100">
    <property type="entry name" value="Zona_pellucida"/>
    <property type="match status" value="1"/>
</dbReference>
<evidence type="ECO:0000256" key="1">
    <source>
        <dbReference type="ARBA" id="ARBA00023157"/>
    </source>
</evidence>
<feature type="domain" description="ZP" evidence="2">
    <location>
        <begin position="1"/>
        <end position="255"/>
    </location>
</feature>
<evidence type="ECO:0000259" key="2">
    <source>
        <dbReference type="PROSITE" id="PS51034"/>
    </source>
</evidence>
<organism evidence="3 4">
    <name type="scientific">Oikopleura dioica</name>
    <name type="common">Tunicate</name>
    <dbReference type="NCBI Taxonomy" id="34765"/>
    <lineage>
        <taxon>Eukaryota</taxon>
        <taxon>Metazoa</taxon>
        <taxon>Chordata</taxon>
        <taxon>Tunicata</taxon>
        <taxon>Appendicularia</taxon>
        <taxon>Copelata</taxon>
        <taxon>Oikopleuridae</taxon>
        <taxon>Oikopleura</taxon>
    </lineage>
</organism>
<reference evidence="3 4" key="1">
    <citation type="journal article" date="2010" name="Science">
        <title>Plasticity of animal genome architecture unmasked by rapid evolution of a pelagic tunicate.</title>
        <authorList>
            <person name="Denoeud F."/>
            <person name="Henriet S."/>
            <person name="Mungpakdee S."/>
            <person name="Aury J.M."/>
            <person name="Da Silva C."/>
            <person name="Brinkmann H."/>
            <person name="Mikhaleva J."/>
            <person name="Olsen L.C."/>
            <person name="Jubin C."/>
            <person name="Canestro C."/>
            <person name="Bouquet J.M."/>
            <person name="Danks G."/>
            <person name="Poulain J."/>
            <person name="Campsteijn C."/>
            <person name="Adamski M."/>
            <person name="Cross I."/>
            <person name="Yadetie F."/>
            <person name="Muffato M."/>
            <person name="Louis A."/>
            <person name="Butcher S."/>
            <person name="Tsagkogeorga G."/>
            <person name="Konrad A."/>
            <person name="Singh S."/>
            <person name="Jensen M.F."/>
            <person name="Cong E.H."/>
            <person name="Eikeseth-Otteraa H."/>
            <person name="Noel B."/>
            <person name="Anthouard V."/>
            <person name="Porcel B.M."/>
            <person name="Kachouri-Lafond R."/>
            <person name="Nishino A."/>
            <person name="Ugolini M."/>
            <person name="Chourrout P."/>
            <person name="Nishida H."/>
            <person name="Aasland R."/>
            <person name="Huzurbazar S."/>
            <person name="Westhof E."/>
            <person name="Delsuc F."/>
            <person name="Lehrach H."/>
            <person name="Reinhardt R."/>
            <person name="Weissenbach J."/>
            <person name="Roy S.W."/>
            <person name="Artiguenave F."/>
            <person name="Postlethwait J.H."/>
            <person name="Manak J.R."/>
            <person name="Thompson E.M."/>
            <person name="Jaillon O."/>
            <person name="Du Pasquier L."/>
            <person name="Boudinot P."/>
            <person name="Liberles D.A."/>
            <person name="Volff J.N."/>
            <person name="Philippe H."/>
            <person name="Lenhard B."/>
            <person name="Roest Crollius H."/>
            <person name="Wincker P."/>
            <person name="Chourrout D."/>
        </authorList>
    </citation>
    <scope>NUCLEOTIDE SEQUENCE [LARGE SCALE GENOMIC DNA]</scope>
</reference>
<dbReference type="PROSITE" id="PS51034">
    <property type="entry name" value="ZP_2"/>
    <property type="match status" value="1"/>
</dbReference>
<evidence type="ECO:0000313" key="4">
    <source>
        <dbReference type="Proteomes" id="UP000001307"/>
    </source>
</evidence>
<keyword evidence="1" id="KW-1015">Disulfide bond</keyword>
<proteinExistence type="predicted"/>
<dbReference type="OrthoDB" id="10334942at2759"/>
<dbReference type="InterPro" id="IPR055355">
    <property type="entry name" value="ZP-C"/>
</dbReference>
<dbReference type="EMBL" id="FN653019">
    <property type="protein sequence ID" value="CBY22610.1"/>
    <property type="molecule type" value="Genomic_DNA"/>
</dbReference>
<name>E4WZL4_OIKDI</name>
<protein>
    <recommendedName>
        <fullName evidence="2">ZP domain-containing protein</fullName>
    </recommendedName>
</protein>
<dbReference type="InterPro" id="IPR042235">
    <property type="entry name" value="ZP-C_dom"/>
</dbReference>